<dbReference type="EMBL" id="CP001287">
    <property type="protein sequence ID" value="ACK64443.1"/>
    <property type="molecule type" value="Genomic_DNA"/>
</dbReference>
<dbReference type="NCBIfam" id="NF002016">
    <property type="entry name" value="PRK00823.1-1"/>
    <property type="match status" value="1"/>
</dbReference>
<dbReference type="SUPFAM" id="SSF55248">
    <property type="entry name" value="PCD-like"/>
    <property type="match status" value="1"/>
</dbReference>
<evidence type="ECO:0000313" key="6">
    <source>
        <dbReference type="Proteomes" id="UP000008204"/>
    </source>
</evidence>
<comment type="catalytic activity">
    <reaction evidence="1 4">
        <text>(4aS,6R)-4a-hydroxy-L-erythro-5,6,7,8-tetrahydrobiopterin = (6R)-L-erythro-6,7-dihydrobiopterin + H2O</text>
        <dbReference type="Rhea" id="RHEA:11920"/>
        <dbReference type="ChEBI" id="CHEBI:15377"/>
        <dbReference type="ChEBI" id="CHEBI:15642"/>
        <dbReference type="ChEBI" id="CHEBI:43120"/>
        <dbReference type="EC" id="4.2.1.96"/>
    </reaction>
</comment>
<evidence type="ECO:0000256" key="4">
    <source>
        <dbReference type="HAMAP-Rule" id="MF_00434"/>
    </source>
</evidence>
<dbReference type="PANTHER" id="PTHR42805:SF1">
    <property type="entry name" value="PTERIN-4-ALPHA-CARBINOLAMINE DEHYDRATASE-RELATED"/>
    <property type="match status" value="1"/>
</dbReference>
<dbReference type="KEGG" id="cyp:PCC8801_0345"/>
<dbReference type="RefSeq" id="WP_012593720.1">
    <property type="nucleotide sequence ID" value="NC_011726.1"/>
</dbReference>
<dbReference type="eggNOG" id="COG2154">
    <property type="taxonomic scope" value="Bacteria"/>
</dbReference>
<evidence type="ECO:0000256" key="2">
    <source>
        <dbReference type="ARBA" id="ARBA00006472"/>
    </source>
</evidence>
<dbReference type="InterPro" id="IPR036428">
    <property type="entry name" value="PCD_sf"/>
</dbReference>
<gene>
    <name evidence="5" type="ordered locus">PCC8801_0345</name>
</gene>
<dbReference type="AlphaFoldDB" id="B7K3C3"/>
<evidence type="ECO:0000313" key="5">
    <source>
        <dbReference type="EMBL" id="ACK64443.1"/>
    </source>
</evidence>
<keyword evidence="3 4" id="KW-0456">Lyase</keyword>
<accession>B7K3C3</accession>
<dbReference type="OrthoDB" id="9794987at2"/>
<name>B7K3C3_RIPO1</name>
<dbReference type="PANTHER" id="PTHR42805">
    <property type="entry name" value="PTERIN-4-ALPHA-CARBINOLAMINE DEHYDRATASE-RELATED"/>
    <property type="match status" value="1"/>
</dbReference>
<organism evidence="5 6">
    <name type="scientific">Rippkaea orientalis (strain PCC 8801 / RF-1)</name>
    <name type="common">Cyanothece sp. (strain PCC 8801)</name>
    <dbReference type="NCBI Taxonomy" id="41431"/>
    <lineage>
        <taxon>Bacteria</taxon>
        <taxon>Bacillati</taxon>
        <taxon>Cyanobacteriota</taxon>
        <taxon>Cyanophyceae</taxon>
        <taxon>Oscillatoriophycideae</taxon>
        <taxon>Chroococcales</taxon>
        <taxon>Aphanothecaceae</taxon>
        <taxon>Rippkaea</taxon>
        <taxon>Rippkaea orientalis</taxon>
    </lineage>
</organism>
<dbReference type="Gene3D" id="3.30.1360.20">
    <property type="entry name" value="Transcriptional coactivator/pterin dehydratase"/>
    <property type="match status" value="1"/>
</dbReference>
<dbReference type="STRING" id="41431.PCC8801_0345"/>
<keyword evidence="6" id="KW-1185">Reference proteome</keyword>
<sequence>MSDLKQQKCVPCHGNDPALTLIEIEQLKPQIPGWSIVEKQGQLQLEKIYKFSDFQQAITFTNAVGNIAEDEGHHPALLTEWGKVTVSWWTHAINGLHENDFIMAAKTDEIYAKR</sequence>
<dbReference type="EC" id="4.2.1.96" evidence="4"/>
<dbReference type="GO" id="GO:0008124">
    <property type="term" value="F:4-alpha-hydroxytetrahydrobiopterin dehydratase activity"/>
    <property type="evidence" value="ECO:0007669"/>
    <property type="project" value="UniProtKB-UniRule"/>
</dbReference>
<proteinExistence type="inferred from homology"/>
<comment type="similarity">
    <text evidence="2 4">Belongs to the pterin-4-alpha-carbinolamine dehydratase family.</text>
</comment>
<dbReference type="GO" id="GO:0006729">
    <property type="term" value="P:tetrahydrobiopterin biosynthetic process"/>
    <property type="evidence" value="ECO:0007669"/>
    <property type="project" value="InterPro"/>
</dbReference>
<dbReference type="InterPro" id="IPR050376">
    <property type="entry name" value="Pterin-4-alpha-carb_dehyd"/>
</dbReference>
<dbReference type="Proteomes" id="UP000008204">
    <property type="component" value="Chromosome"/>
</dbReference>
<dbReference type="HAMAP" id="MF_00434">
    <property type="entry name" value="Pterin_4_alpha"/>
    <property type="match status" value="1"/>
</dbReference>
<dbReference type="Pfam" id="PF01329">
    <property type="entry name" value="Pterin_4a"/>
    <property type="match status" value="1"/>
</dbReference>
<dbReference type="CDD" id="cd00913">
    <property type="entry name" value="PCD_DCoH_subfamily_a"/>
    <property type="match status" value="1"/>
</dbReference>
<evidence type="ECO:0000256" key="1">
    <source>
        <dbReference type="ARBA" id="ARBA00001554"/>
    </source>
</evidence>
<dbReference type="HOGENOM" id="CLU_081974_2_2_3"/>
<dbReference type="InterPro" id="IPR001533">
    <property type="entry name" value="Pterin_deHydtase"/>
</dbReference>
<protein>
    <recommendedName>
        <fullName evidence="4">Putative pterin-4-alpha-carbinolamine dehydratase</fullName>
        <shortName evidence="4">PHS</shortName>
        <ecNumber evidence="4">4.2.1.96</ecNumber>
    </recommendedName>
    <alternativeName>
        <fullName evidence="4">4-alpha-hydroxy-tetrahydropterin dehydratase</fullName>
    </alternativeName>
    <alternativeName>
        <fullName evidence="4">Pterin carbinolamine dehydratase</fullName>
        <shortName evidence="4">PCD</shortName>
    </alternativeName>
</protein>
<reference evidence="6" key="1">
    <citation type="journal article" date="2011" name="MBio">
        <title>Novel metabolic attributes of the genus Cyanothece, comprising a group of unicellular nitrogen-fixing Cyanobacteria.</title>
        <authorList>
            <person name="Bandyopadhyay A."/>
            <person name="Elvitigala T."/>
            <person name="Welsh E."/>
            <person name="Stockel J."/>
            <person name="Liberton M."/>
            <person name="Min H."/>
            <person name="Sherman L.A."/>
            <person name="Pakrasi H.B."/>
        </authorList>
    </citation>
    <scope>NUCLEOTIDE SEQUENCE [LARGE SCALE GENOMIC DNA]</scope>
    <source>
        <strain evidence="6">PCC 8801</strain>
    </source>
</reference>
<evidence type="ECO:0000256" key="3">
    <source>
        <dbReference type="ARBA" id="ARBA00023239"/>
    </source>
</evidence>